<accession>A0A381RIZ0</accession>
<organism evidence="10">
    <name type="scientific">marine metagenome</name>
    <dbReference type="NCBI Taxonomy" id="408172"/>
    <lineage>
        <taxon>unclassified sequences</taxon>
        <taxon>metagenomes</taxon>
        <taxon>ecological metagenomes</taxon>
    </lineage>
</organism>
<proteinExistence type="inferred from homology"/>
<dbReference type="EMBL" id="UINC01002004">
    <property type="protein sequence ID" value="SUZ91776.1"/>
    <property type="molecule type" value="Genomic_DNA"/>
</dbReference>
<dbReference type="GO" id="GO:0016874">
    <property type="term" value="F:ligase activity"/>
    <property type="evidence" value="ECO:0007669"/>
    <property type="project" value="UniProtKB-KW"/>
</dbReference>
<dbReference type="Pfam" id="PF06508">
    <property type="entry name" value="QueC"/>
    <property type="match status" value="1"/>
</dbReference>
<sequence length="246" mass="28319">MLKKNSSLVLFSGGQDSTICLLWALSEYEEVYTIGFEYGQRHKIEIECRNKILLKLKSFSKEFSSKIKEDTVITLDGFKDIVKNSSLLNEKDISYSKDDMPDTFVPGRNLIFLNYAGIVAYNHDILDIIGGMCQTDYSGYPDCRKETILSMEKTLNLGMEKEFNLITPLMDINKSETWQIAYSLYGFNILEIIIEESHTCYMGDRENRHIWGYGCDNCPACALRKKGWLAFLANNLELKERYNVRG</sequence>
<comment type="pathway">
    <text evidence="1">Purine metabolism; 7-cyano-7-deazaguanine biosynthesis.</text>
</comment>
<comment type="similarity">
    <text evidence="7">Belongs to the QueC family.</text>
</comment>
<dbReference type="GO" id="GO:0046872">
    <property type="term" value="F:metal ion binding"/>
    <property type="evidence" value="ECO:0007669"/>
    <property type="project" value="UniProtKB-KW"/>
</dbReference>
<evidence type="ECO:0000256" key="1">
    <source>
        <dbReference type="ARBA" id="ARBA00005061"/>
    </source>
</evidence>
<evidence type="ECO:0000256" key="9">
    <source>
        <dbReference type="ARBA" id="ARBA00047890"/>
    </source>
</evidence>
<evidence type="ECO:0000256" key="8">
    <source>
        <dbReference type="ARBA" id="ARBA00039149"/>
    </source>
</evidence>
<keyword evidence="3" id="KW-0479">Metal-binding</keyword>
<keyword evidence="5" id="KW-0862">Zinc</keyword>
<dbReference type="InterPro" id="IPR018317">
    <property type="entry name" value="QueC"/>
</dbReference>
<evidence type="ECO:0000256" key="2">
    <source>
        <dbReference type="ARBA" id="ARBA00022598"/>
    </source>
</evidence>
<dbReference type="Gene3D" id="3.40.50.620">
    <property type="entry name" value="HUPs"/>
    <property type="match status" value="1"/>
</dbReference>
<protein>
    <recommendedName>
        <fullName evidence="8">7-cyano-7-deazaguanine synthase</fullName>
        <ecNumber evidence="8">6.3.4.20</ecNumber>
    </recommendedName>
</protein>
<name>A0A381RIZ0_9ZZZZ</name>
<keyword evidence="6" id="KW-0067">ATP-binding</keyword>
<dbReference type="SUPFAM" id="SSF52402">
    <property type="entry name" value="Adenine nucleotide alpha hydrolases-like"/>
    <property type="match status" value="1"/>
</dbReference>
<reference evidence="10" key="1">
    <citation type="submission" date="2018-05" db="EMBL/GenBank/DDBJ databases">
        <authorList>
            <person name="Lanie J.A."/>
            <person name="Ng W.-L."/>
            <person name="Kazmierczak K.M."/>
            <person name="Andrzejewski T.M."/>
            <person name="Davidsen T.M."/>
            <person name="Wayne K.J."/>
            <person name="Tettelin H."/>
            <person name="Glass J.I."/>
            <person name="Rusch D."/>
            <person name="Podicherti R."/>
            <person name="Tsui H.-C.T."/>
            <person name="Winkler M.E."/>
        </authorList>
    </citation>
    <scope>NUCLEOTIDE SEQUENCE</scope>
</reference>
<comment type="catalytic activity">
    <reaction evidence="9">
        <text>7-carboxy-7-carbaguanine + NH4(+) + 2 ATP = 7-cyano-7-carbaguanine + 2 AMP + 2 diphosphate + 2 H(+)</text>
        <dbReference type="Rhea" id="RHEA:27982"/>
        <dbReference type="ChEBI" id="CHEBI:15378"/>
        <dbReference type="ChEBI" id="CHEBI:28938"/>
        <dbReference type="ChEBI" id="CHEBI:30616"/>
        <dbReference type="ChEBI" id="CHEBI:33019"/>
        <dbReference type="ChEBI" id="CHEBI:45075"/>
        <dbReference type="ChEBI" id="CHEBI:61036"/>
        <dbReference type="ChEBI" id="CHEBI:456215"/>
        <dbReference type="EC" id="6.3.4.20"/>
    </reaction>
</comment>
<evidence type="ECO:0000256" key="3">
    <source>
        <dbReference type="ARBA" id="ARBA00022723"/>
    </source>
</evidence>
<gene>
    <name evidence="10" type="ORF">METZ01_LOCUS44630</name>
</gene>
<dbReference type="GO" id="GO:0005524">
    <property type="term" value="F:ATP binding"/>
    <property type="evidence" value="ECO:0007669"/>
    <property type="project" value="UniProtKB-KW"/>
</dbReference>
<keyword evidence="2" id="KW-0436">Ligase</keyword>
<evidence type="ECO:0000313" key="10">
    <source>
        <dbReference type="EMBL" id="SUZ91776.1"/>
    </source>
</evidence>
<dbReference type="EC" id="6.3.4.20" evidence="8"/>
<evidence type="ECO:0000256" key="4">
    <source>
        <dbReference type="ARBA" id="ARBA00022741"/>
    </source>
</evidence>
<dbReference type="CDD" id="cd01995">
    <property type="entry name" value="QueC-like"/>
    <property type="match status" value="1"/>
</dbReference>
<dbReference type="InterPro" id="IPR014729">
    <property type="entry name" value="Rossmann-like_a/b/a_fold"/>
</dbReference>
<evidence type="ECO:0000256" key="7">
    <source>
        <dbReference type="ARBA" id="ARBA00037993"/>
    </source>
</evidence>
<dbReference type="NCBIfam" id="TIGR00364">
    <property type="entry name" value="7-cyano-7-deazaguanine synthase QueC"/>
    <property type="match status" value="1"/>
</dbReference>
<dbReference type="PANTHER" id="PTHR42914:SF1">
    <property type="entry name" value="7-CYANO-7-DEAZAGUANINE SYNTHASE"/>
    <property type="match status" value="1"/>
</dbReference>
<dbReference type="AlphaFoldDB" id="A0A381RIZ0"/>
<keyword evidence="4" id="KW-0547">Nucleotide-binding</keyword>
<evidence type="ECO:0000256" key="6">
    <source>
        <dbReference type="ARBA" id="ARBA00022840"/>
    </source>
</evidence>
<dbReference type="HAMAP" id="MF_01633">
    <property type="entry name" value="QueC"/>
    <property type="match status" value="1"/>
</dbReference>
<dbReference type="PANTHER" id="PTHR42914">
    <property type="entry name" value="7-CYANO-7-DEAZAGUANINE SYNTHASE"/>
    <property type="match status" value="1"/>
</dbReference>
<dbReference type="PIRSF" id="PIRSF006293">
    <property type="entry name" value="ExsB"/>
    <property type="match status" value="1"/>
</dbReference>
<evidence type="ECO:0000256" key="5">
    <source>
        <dbReference type="ARBA" id="ARBA00022833"/>
    </source>
</evidence>